<comment type="caution">
    <text evidence="1">The sequence shown here is derived from an EMBL/GenBank/DDBJ whole genome shotgun (WGS) entry which is preliminary data.</text>
</comment>
<evidence type="ECO:0000313" key="1">
    <source>
        <dbReference type="EMBL" id="GBN43059.1"/>
    </source>
</evidence>
<gene>
    <name evidence="1" type="ORF">AVEN_80967_1</name>
</gene>
<organism evidence="1 2">
    <name type="scientific">Araneus ventricosus</name>
    <name type="common">Orbweaver spider</name>
    <name type="synonym">Epeira ventricosa</name>
    <dbReference type="NCBI Taxonomy" id="182803"/>
    <lineage>
        <taxon>Eukaryota</taxon>
        <taxon>Metazoa</taxon>
        <taxon>Ecdysozoa</taxon>
        <taxon>Arthropoda</taxon>
        <taxon>Chelicerata</taxon>
        <taxon>Arachnida</taxon>
        <taxon>Araneae</taxon>
        <taxon>Araneomorphae</taxon>
        <taxon>Entelegynae</taxon>
        <taxon>Araneoidea</taxon>
        <taxon>Araneidae</taxon>
        <taxon>Araneus</taxon>
    </lineage>
</organism>
<dbReference type="AlphaFoldDB" id="A0A4Y2NWI9"/>
<proteinExistence type="predicted"/>
<accession>A0A4Y2NWI9</accession>
<dbReference type="Proteomes" id="UP000499080">
    <property type="component" value="Unassembled WGS sequence"/>
</dbReference>
<evidence type="ECO:0000313" key="2">
    <source>
        <dbReference type="Proteomes" id="UP000499080"/>
    </source>
</evidence>
<sequence length="127" mass="14352">MILGAGCMFCEQEGATTEFSADEYEMPDLGVLSLTSFRASGVSPMSLATEKKCVVQLISSHHSKEFHGAREKQLSLHCDLPAHFQNSHMTRDPTKQNAKTPMFKSLQKSQDFHSNWMHLKVRMTKCF</sequence>
<keyword evidence="2" id="KW-1185">Reference proteome</keyword>
<name>A0A4Y2NWI9_ARAVE</name>
<reference evidence="1 2" key="1">
    <citation type="journal article" date="2019" name="Sci. Rep.">
        <title>Orb-weaving spider Araneus ventricosus genome elucidates the spidroin gene catalogue.</title>
        <authorList>
            <person name="Kono N."/>
            <person name="Nakamura H."/>
            <person name="Ohtoshi R."/>
            <person name="Moran D.A.P."/>
            <person name="Shinohara A."/>
            <person name="Yoshida Y."/>
            <person name="Fujiwara M."/>
            <person name="Mori M."/>
            <person name="Tomita M."/>
            <person name="Arakawa K."/>
        </authorList>
    </citation>
    <scope>NUCLEOTIDE SEQUENCE [LARGE SCALE GENOMIC DNA]</scope>
</reference>
<dbReference type="EMBL" id="BGPR01289583">
    <property type="protein sequence ID" value="GBN43059.1"/>
    <property type="molecule type" value="Genomic_DNA"/>
</dbReference>
<protein>
    <submittedName>
        <fullName evidence="1">Uncharacterized protein</fullName>
    </submittedName>
</protein>